<dbReference type="AlphaFoldDB" id="A0A9W6VRC8"/>
<proteinExistence type="predicted"/>
<evidence type="ECO:0000313" key="2">
    <source>
        <dbReference type="Proteomes" id="UP001165074"/>
    </source>
</evidence>
<dbReference type="EMBL" id="BSTK01000001">
    <property type="protein sequence ID" value="GLY82103.1"/>
    <property type="molecule type" value="Genomic_DNA"/>
</dbReference>
<comment type="caution">
    <text evidence="1">The sequence shown here is derived from an EMBL/GenBank/DDBJ whole genome shotgun (WGS) entry which is preliminary data.</text>
</comment>
<gene>
    <name evidence="1" type="ORF">Airi02_000350</name>
</gene>
<keyword evidence="2" id="KW-1185">Reference proteome</keyword>
<organism evidence="1 2">
    <name type="scientific">Actinoallomurus iriomotensis</name>
    <dbReference type="NCBI Taxonomy" id="478107"/>
    <lineage>
        <taxon>Bacteria</taxon>
        <taxon>Bacillati</taxon>
        <taxon>Actinomycetota</taxon>
        <taxon>Actinomycetes</taxon>
        <taxon>Streptosporangiales</taxon>
        <taxon>Thermomonosporaceae</taxon>
        <taxon>Actinoallomurus</taxon>
    </lineage>
</organism>
<dbReference type="Proteomes" id="UP001165074">
    <property type="component" value="Unassembled WGS sequence"/>
</dbReference>
<protein>
    <submittedName>
        <fullName evidence="1">Uncharacterized protein</fullName>
    </submittedName>
</protein>
<accession>A0A9W6VRC8</accession>
<evidence type="ECO:0000313" key="1">
    <source>
        <dbReference type="EMBL" id="GLY82103.1"/>
    </source>
</evidence>
<name>A0A9W6VRC8_9ACTN</name>
<reference evidence="1" key="1">
    <citation type="submission" date="2023-03" db="EMBL/GenBank/DDBJ databases">
        <title>Actinoallomurus iriomotensis NBRC 103684.</title>
        <authorList>
            <person name="Ichikawa N."/>
            <person name="Sato H."/>
            <person name="Tonouchi N."/>
        </authorList>
    </citation>
    <scope>NUCLEOTIDE SEQUENCE</scope>
    <source>
        <strain evidence="1">NBRC 103684</strain>
    </source>
</reference>
<sequence>MVPTQFTIDSVADFRASARRLELGRLTALVLECSTARSVVRTLRLLQRSDPKWWELMLVLGGSYRIEQGAATGPARRPATW</sequence>